<evidence type="ECO:0000313" key="4">
    <source>
        <dbReference type="Proteomes" id="UP000243515"/>
    </source>
</evidence>
<dbReference type="InterPro" id="IPR036397">
    <property type="entry name" value="RNaseH_sf"/>
</dbReference>
<dbReference type="Gene3D" id="3.30.420.10">
    <property type="entry name" value="Ribonuclease H-like superfamily/Ribonuclease H"/>
    <property type="match status" value="1"/>
</dbReference>
<dbReference type="GO" id="GO:0015074">
    <property type="term" value="P:DNA integration"/>
    <property type="evidence" value="ECO:0007669"/>
    <property type="project" value="InterPro"/>
</dbReference>
<feature type="compositionally biased region" description="Acidic residues" evidence="1">
    <location>
        <begin position="210"/>
        <end position="233"/>
    </location>
</feature>
<comment type="caution">
    <text evidence="3">The sequence shown here is derived from an EMBL/GenBank/DDBJ whole genome shotgun (WGS) entry which is preliminary data.</text>
</comment>
<dbReference type="Proteomes" id="UP000243515">
    <property type="component" value="Unassembled WGS sequence"/>
</dbReference>
<evidence type="ECO:0000256" key="1">
    <source>
        <dbReference type="SAM" id="MobiDB-lite"/>
    </source>
</evidence>
<accession>A0A232LUM6</accession>
<name>A0A232LUM6_9EURO</name>
<reference evidence="3 4" key="1">
    <citation type="journal article" date="2015" name="Environ. Microbiol.">
        <title>Metagenome sequence of Elaphomyces granulatus from sporocarp tissue reveals Ascomycota ectomycorrhizal fingerprints of genome expansion and a Proteobacteria-rich microbiome.</title>
        <authorList>
            <person name="Quandt C.A."/>
            <person name="Kohler A."/>
            <person name="Hesse C.N."/>
            <person name="Sharpton T.J."/>
            <person name="Martin F."/>
            <person name="Spatafora J.W."/>
        </authorList>
    </citation>
    <scope>NUCLEOTIDE SEQUENCE [LARGE SCALE GENOMIC DNA]</scope>
    <source>
        <strain evidence="3 4">OSC145934</strain>
    </source>
</reference>
<dbReference type="InterPro" id="IPR001584">
    <property type="entry name" value="Integrase_cat-core"/>
</dbReference>
<sequence length="260" mass="28904">MTYLGPPDVIGHNAGTQFMSNEFRQLAGSMAISTEPVPVEAHNSIGIVERYHLPLRRAYTIIAEELKGISGVNKEMILQMAVKAVNDTAGPNGLVPTLLVFGAYPRMAKLDPPAPSIAVRSKAIEKAMAEVSKLRIDRQITDALRQRSGPQTDRIHELAINSRVWVWRENRGWTGPYILLSTEGETCNVQLPSGPVQFRTTVVKPYVDGVDNDGEAQETDEIQYEGQEELDAQEPERTGQASDETQTRHNHVRPLYRGVY</sequence>
<protein>
    <recommendedName>
        <fullName evidence="2">Integrase catalytic domain-containing protein</fullName>
    </recommendedName>
</protein>
<gene>
    <name evidence="3" type="ORF">Egran_04452</name>
</gene>
<evidence type="ECO:0000259" key="2">
    <source>
        <dbReference type="PROSITE" id="PS50994"/>
    </source>
</evidence>
<dbReference type="GO" id="GO:0003676">
    <property type="term" value="F:nucleic acid binding"/>
    <property type="evidence" value="ECO:0007669"/>
    <property type="project" value="InterPro"/>
</dbReference>
<dbReference type="AlphaFoldDB" id="A0A232LUM6"/>
<keyword evidence="4" id="KW-1185">Reference proteome</keyword>
<dbReference type="OrthoDB" id="4368574at2759"/>
<organism evidence="3 4">
    <name type="scientific">Elaphomyces granulatus</name>
    <dbReference type="NCBI Taxonomy" id="519963"/>
    <lineage>
        <taxon>Eukaryota</taxon>
        <taxon>Fungi</taxon>
        <taxon>Dikarya</taxon>
        <taxon>Ascomycota</taxon>
        <taxon>Pezizomycotina</taxon>
        <taxon>Eurotiomycetes</taxon>
        <taxon>Eurotiomycetidae</taxon>
        <taxon>Eurotiales</taxon>
        <taxon>Elaphomycetaceae</taxon>
        <taxon>Elaphomyces</taxon>
    </lineage>
</organism>
<proteinExistence type="predicted"/>
<evidence type="ECO:0000313" key="3">
    <source>
        <dbReference type="EMBL" id="OXV07784.1"/>
    </source>
</evidence>
<feature type="region of interest" description="Disordered" evidence="1">
    <location>
        <begin position="208"/>
        <end position="260"/>
    </location>
</feature>
<dbReference type="EMBL" id="NPHW01004560">
    <property type="protein sequence ID" value="OXV07784.1"/>
    <property type="molecule type" value="Genomic_DNA"/>
</dbReference>
<feature type="domain" description="Integrase catalytic" evidence="2">
    <location>
        <begin position="1"/>
        <end position="104"/>
    </location>
</feature>
<dbReference type="PROSITE" id="PS50994">
    <property type="entry name" value="INTEGRASE"/>
    <property type="match status" value="1"/>
</dbReference>